<accession>A0A653K1G6</accession>
<protein>
    <submittedName>
        <fullName evidence="1">Uncharacterized protein</fullName>
    </submittedName>
</protein>
<dbReference type="Proteomes" id="UP000430404">
    <property type="component" value="Unassembled WGS sequence"/>
</dbReference>
<gene>
    <name evidence="1" type="ORF">ACI8B_170010</name>
</gene>
<proteinExistence type="predicted"/>
<reference evidence="1 2" key="1">
    <citation type="submission" date="2019-10" db="EMBL/GenBank/DDBJ databases">
        <authorList>
            <person name="Karimi E."/>
        </authorList>
    </citation>
    <scope>NUCLEOTIDE SEQUENCE [LARGE SCALE GENOMIC DNA]</scope>
    <source>
        <strain evidence="1">Acinetobacter sp. 8BE</strain>
    </source>
</reference>
<sequence>MNNSGNKKALDNFLAENKGLLVANIGILTMNSMIQIGCKNQVYDASDVAEGFALAYEQVADIAAMLDAIQHKQERTIEYLAKVYNVPESVFKELTRLFQITESMIQDSMTFSKEQEDSYKSLDEGKAS</sequence>
<organism evidence="1 2">
    <name type="scientific">Acinetobacter proteolyticus</name>
    <dbReference type="NCBI Taxonomy" id="1776741"/>
    <lineage>
        <taxon>Bacteria</taxon>
        <taxon>Pseudomonadati</taxon>
        <taxon>Pseudomonadota</taxon>
        <taxon>Gammaproteobacteria</taxon>
        <taxon>Moraxellales</taxon>
        <taxon>Moraxellaceae</taxon>
        <taxon>Acinetobacter</taxon>
    </lineage>
</organism>
<dbReference type="EMBL" id="CABWKZ010000009">
    <property type="protein sequence ID" value="VXA54465.1"/>
    <property type="molecule type" value="Genomic_DNA"/>
</dbReference>
<evidence type="ECO:0000313" key="1">
    <source>
        <dbReference type="EMBL" id="VXA54465.1"/>
    </source>
</evidence>
<dbReference type="AlphaFoldDB" id="A0A653K1G6"/>
<evidence type="ECO:0000313" key="2">
    <source>
        <dbReference type="Proteomes" id="UP000430404"/>
    </source>
</evidence>
<name>A0A653K1G6_9GAMM</name>